<organism evidence="1 2">
    <name type="scientific">Paracoccus laeviglucosivorans</name>
    <dbReference type="NCBI Taxonomy" id="1197861"/>
    <lineage>
        <taxon>Bacteria</taxon>
        <taxon>Pseudomonadati</taxon>
        <taxon>Pseudomonadota</taxon>
        <taxon>Alphaproteobacteria</taxon>
        <taxon>Rhodobacterales</taxon>
        <taxon>Paracoccaceae</taxon>
        <taxon>Paracoccus</taxon>
    </lineage>
</organism>
<evidence type="ECO:0000313" key="2">
    <source>
        <dbReference type="Proteomes" id="UP000319014"/>
    </source>
</evidence>
<proteinExistence type="predicted"/>
<dbReference type="AlphaFoldDB" id="A0A521BTR2"/>
<dbReference type="Proteomes" id="UP000319014">
    <property type="component" value="Unassembled WGS sequence"/>
</dbReference>
<sequence length="162" mass="17829">MSMPDPVFPAPEKPSLEKPGQRLTRGVARMLTSLGHAALPEFVPAGGLRVDVISISPKGEIWVVECKSCRADFVSDRKWQGYLEFCDRFFWAVDCDFPDELLPEGSGLIRADDWGAELIRMAPETRLAGARRNRILRDIARVSTTRLLAATDPMGVVSGAVS</sequence>
<protein>
    <recommendedName>
        <fullName evidence="3">DNA repair protein MmcB-related protein</fullName>
    </recommendedName>
</protein>
<keyword evidence="2" id="KW-1185">Reference proteome</keyword>
<dbReference type="InterPro" id="IPR011335">
    <property type="entry name" value="Restrct_endonuc-II-like"/>
</dbReference>
<accession>A0A521BTR2</accession>
<gene>
    <name evidence="1" type="ORF">SAMN06265221_103116</name>
</gene>
<dbReference type="EMBL" id="FXTK01000003">
    <property type="protein sequence ID" value="SMO50455.1"/>
    <property type="molecule type" value="Genomic_DNA"/>
</dbReference>
<reference evidence="1 2" key="1">
    <citation type="submission" date="2017-05" db="EMBL/GenBank/DDBJ databases">
        <authorList>
            <person name="Varghese N."/>
            <person name="Submissions S."/>
        </authorList>
    </citation>
    <scope>NUCLEOTIDE SEQUENCE [LARGE SCALE GENOMIC DNA]</scope>
    <source>
        <strain evidence="1 2">DSM 100094</strain>
    </source>
</reference>
<dbReference type="InterPro" id="IPR009394">
    <property type="entry name" value="MmcB-like"/>
</dbReference>
<dbReference type="Pfam" id="PF06319">
    <property type="entry name" value="MmcB-like"/>
    <property type="match status" value="1"/>
</dbReference>
<evidence type="ECO:0000313" key="1">
    <source>
        <dbReference type="EMBL" id="SMO50455.1"/>
    </source>
</evidence>
<evidence type="ECO:0008006" key="3">
    <source>
        <dbReference type="Google" id="ProtNLM"/>
    </source>
</evidence>
<dbReference type="SUPFAM" id="SSF52980">
    <property type="entry name" value="Restriction endonuclease-like"/>
    <property type="match status" value="1"/>
</dbReference>
<name>A0A521BTR2_9RHOB</name>